<sequence length="170" mass="18862">MSGASWGAVVRFPSRPGGTPEIMSASDDLPTVSTLAEAAELVAWHRGLYVRWSRGPGVDLRAVSSIDELTGVLMPGLSANPLDVEDWWGDRPLRLWTARRLYDYAHLPHDKGPGVRPWVLTGRENGRGPDNEPLVTEVEPLCWIADEVIEAARTEVNRQEREWGTLRRGG</sequence>
<accession>A0A1H4PM74</accession>
<proteinExistence type="predicted"/>
<dbReference type="Proteomes" id="UP000182375">
    <property type="component" value="Unassembled WGS sequence"/>
</dbReference>
<dbReference type="InterPro" id="IPR046080">
    <property type="entry name" value="DUF6098"/>
</dbReference>
<protein>
    <submittedName>
        <fullName evidence="1">Uncharacterized protein</fullName>
    </submittedName>
</protein>
<dbReference type="STRING" id="67331.SAMN04490357_1139"/>
<dbReference type="AlphaFoldDB" id="A0A1H4PM74"/>
<reference evidence="1 2" key="1">
    <citation type="submission" date="2016-10" db="EMBL/GenBank/DDBJ databases">
        <authorList>
            <person name="de Groot N.N."/>
        </authorList>
    </citation>
    <scope>NUCLEOTIDE SEQUENCE [LARGE SCALE GENOMIC DNA]</scope>
    <source>
        <strain evidence="1 2">DSM 40306</strain>
    </source>
</reference>
<dbReference type="Pfam" id="PF19593">
    <property type="entry name" value="DUF6098"/>
    <property type="match status" value="1"/>
</dbReference>
<dbReference type="EMBL" id="FNTD01000004">
    <property type="protein sequence ID" value="SEC08348.1"/>
    <property type="molecule type" value="Genomic_DNA"/>
</dbReference>
<evidence type="ECO:0000313" key="1">
    <source>
        <dbReference type="EMBL" id="SEC08348.1"/>
    </source>
</evidence>
<name>A0A1H4PM74_9ACTN</name>
<gene>
    <name evidence="1" type="ORF">SAMN04490357_1139</name>
</gene>
<evidence type="ECO:0000313" key="2">
    <source>
        <dbReference type="Proteomes" id="UP000182375"/>
    </source>
</evidence>
<organism evidence="1 2">
    <name type="scientific">Streptomyces misionensis</name>
    <dbReference type="NCBI Taxonomy" id="67331"/>
    <lineage>
        <taxon>Bacteria</taxon>
        <taxon>Bacillati</taxon>
        <taxon>Actinomycetota</taxon>
        <taxon>Actinomycetes</taxon>
        <taxon>Kitasatosporales</taxon>
        <taxon>Streptomycetaceae</taxon>
        <taxon>Streptomyces</taxon>
    </lineage>
</organism>